<dbReference type="Proteomes" id="UP000887013">
    <property type="component" value="Unassembled WGS sequence"/>
</dbReference>
<evidence type="ECO:0000313" key="1">
    <source>
        <dbReference type="EMBL" id="GFT89804.1"/>
    </source>
</evidence>
<name>A0A8X6PXR7_NEPPI</name>
<dbReference type="EMBL" id="BMAW01024865">
    <property type="protein sequence ID" value="GFT89804.1"/>
    <property type="molecule type" value="Genomic_DNA"/>
</dbReference>
<comment type="caution">
    <text evidence="1">The sequence shown here is derived from an EMBL/GenBank/DDBJ whole genome shotgun (WGS) entry which is preliminary data.</text>
</comment>
<dbReference type="AlphaFoldDB" id="A0A8X6PXR7"/>
<evidence type="ECO:0000313" key="2">
    <source>
        <dbReference type="Proteomes" id="UP000887013"/>
    </source>
</evidence>
<keyword evidence="2" id="KW-1185">Reference proteome</keyword>
<accession>A0A8X6PXR7</accession>
<protein>
    <submittedName>
        <fullName evidence="1">Uncharacterized protein</fullName>
    </submittedName>
</protein>
<proteinExistence type="predicted"/>
<organism evidence="1 2">
    <name type="scientific">Nephila pilipes</name>
    <name type="common">Giant wood spider</name>
    <name type="synonym">Nephila maculata</name>
    <dbReference type="NCBI Taxonomy" id="299642"/>
    <lineage>
        <taxon>Eukaryota</taxon>
        <taxon>Metazoa</taxon>
        <taxon>Ecdysozoa</taxon>
        <taxon>Arthropoda</taxon>
        <taxon>Chelicerata</taxon>
        <taxon>Arachnida</taxon>
        <taxon>Araneae</taxon>
        <taxon>Araneomorphae</taxon>
        <taxon>Entelegynae</taxon>
        <taxon>Araneoidea</taxon>
        <taxon>Nephilidae</taxon>
        <taxon>Nephila</taxon>
    </lineage>
</organism>
<reference evidence="1" key="1">
    <citation type="submission" date="2020-08" db="EMBL/GenBank/DDBJ databases">
        <title>Multicomponent nature underlies the extraordinary mechanical properties of spider dragline silk.</title>
        <authorList>
            <person name="Kono N."/>
            <person name="Nakamura H."/>
            <person name="Mori M."/>
            <person name="Yoshida Y."/>
            <person name="Ohtoshi R."/>
            <person name="Malay A.D."/>
            <person name="Moran D.A.P."/>
            <person name="Tomita M."/>
            <person name="Numata K."/>
            <person name="Arakawa K."/>
        </authorList>
    </citation>
    <scope>NUCLEOTIDE SEQUENCE</scope>
</reference>
<gene>
    <name evidence="1" type="ORF">NPIL_466861</name>
</gene>
<sequence length="101" mass="10843">MTRMPGRPVCQVRGSCAQHAGMRKAACVAAFCAGAKSGRCWRFAKRILLRTRMQPAALRCSGVCAARSVPAARKARRAVRTKCGGMVLKSSGSRTVRAFIC</sequence>